<proteinExistence type="predicted"/>
<dbReference type="AlphaFoldDB" id="A0A7R9QG81"/>
<dbReference type="Proteomes" id="UP000728032">
    <property type="component" value="Unassembled WGS sequence"/>
</dbReference>
<reference evidence="1" key="1">
    <citation type="submission" date="2020-11" db="EMBL/GenBank/DDBJ databases">
        <authorList>
            <person name="Tran Van P."/>
        </authorList>
    </citation>
    <scope>NUCLEOTIDE SEQUENCE</scope>
</reference>
<sequence>MNSMNLWEIVIPDQLKHDSQVIESCMNKMEKRCYDYIEIKHGPDDYYYCSKLYDLFDCYEQNYKSVCDYWEYKEFEQANWRQVNLIIRSFWSSTTYNQLYEV</sequence>
<gene>
    <name evidence="1" type="ORF">ONB1V03_LOCUS4832</name>
</gene>
<keyword evidence="2" id="KW-1185">Reference proteome</keyword>
<accession>A0A7R9QG81</accession>
<protein>
    <submittedName>
        <fullName evidence="1">Uncharacterized protein</fullName>
    </submittedName>
</protein>
<name>A0A7R9QG81_9ACAR</name>
<evidence type="ECO:0000313" key="1">
    <source>
        <dbReference type="EMBL" id="CAD7644738.1"/>
    </source>
</evidence>
<evidence type="ECO:0000313" key="2">
    <source>
        <dbReference type="Proteomes" id="UP000728032"/>
    </source>
</evidence>
<organism evidence="1">
    <name type="scientific">Oppiella nova</name>
    <dbReference type="NCBI Taxonomy" id="334625"/>
    <lineage>
        <taxon>Eukaryota</taxon>
        <taxon>Metazoa</taxon>
        <taxon>Ecdysozoa</taxon>
        <taxon>Arthropoda</taxon>
        <taxon>Chelicerata</taxon>
        <taxon>Arachnida</taxon>
        <taxon>Acari</taxon>
        <taxon>Acariformes</taxon>
        <taxon>Sarcoptiformes</taxon>
        <taxon>Oribatida</taxon>
        <taxon>Brachypylina</taxon>
        <taxon>Oppioidea</taxon>
        <taxon>Oppiidae</taxon>
        <taxon>Oppiella</taxon>
    </lineage>
</organism>
<dbReference type="EMBL" id="OC916613">
    <property type="protein sequence ID" value="CAD7644738.1"/>
    <property type="molecule type" value="Genomic_DNA"/>
</dbReference>
<dbReference type="EMBL" id="CAJPVJ010001788">
    <property type="protein sequence ID" value="CAG2165289.1"/>
    <property type="molecule type" value="Genomic_DNA"/>
</dbReference>